<dbReference type="GO" id="GO:0005245">
    <property type="term" value="F:voltage-gated calcium channel activity"/>
    <property type="evidence" value="ECO:0007669"/>
    <property type="project" value="TreeGrafter"/>
</dbReference>
<dbReference type="AlphaFoldDB" id="A0A7K5FQZ5"/>
<feature type="non-terminal residue" evidence="1">
    <location>
        <position position="119"/>
    </location>
</feature>
<dbReference type="Proteomes" id="UP000562415">
    <property type="component" value="Unassembled WGS sequence"/>
</dbReference>
<proteinExistence type="predicted"/>
<dbReference type="OrthoDB" id="10054666at2759"/>
<dbReference type="EMBL" id="VYZH01003689">
    <property type="protein sequence ID" value="NWS47296.1"/>
    <property type="molecule type" value="Genomic_DNA"/>
</dbReference>
<sequence length="119" mass="14023">FCFYLLQHSVSRANCNKIIMLFTDGGEERAQEIFHKYNEDKKVKITRLIKLLKIKRLAIYYSKMALFLFKFLGYYYEIPSIGAIRINTQEYLDVLGRPMVLAGEKAKQVQWTNVYLDAL</sequence>
<dbReference type="PANTHER" id="PTHR10166:SF6">
    <property type="entry name" value="VOLTAGE-DEPENDENT CALCIUM CHANNEL SUBUNIT ALPHA-2_DELTA-1"/>
    <property type="match status" value="1"/>
</dbReference>
<keyword evidence="2" id="KW-1185">Reference proteome</keyword>
<evidence type="ECO:0000313" key="1">
    <source>
        <dbReference type="EMBL" id="NWS47296.1"/>
    </source>
</evidence>
<dbReference type="GO" id="GO:1990454">
    <property type="term" value="C:L-type voltage-gated calcium channel complex"/>
    <property type="evidence" value="ECO:0007669"/>
    <property type="project" value="TreeGrafter"/>
</dbReference>
<protein>
    <submittedName>
        <fullName evidence="1">CA2D1 protein</fullName>
    </submittedName>
</protein>
<evidence type="ECO:0000313" key="2">
    <source>
        <dbReference type="Proteomes" id="UP000562415"/>
    </source>
</evidence>
<name>A0A7K5FQZ5_PROAR</name>
<reference evidence="1 2" key="1">
    <citation type="submission" date="2019-09" db="EMBL/GenBank/DDBJ databases">
        <title>Bird 10,000 Genomes (B10K) Project - Family phase.</title>
        <authorList>
            <person name="Zhang G."/>
        </authorList>
    </citation>
    <scope>NUCLEOTIDE SEQUENCE [LARGE SCALE GENOMIC DNA]</scope>
    <source>
        <strain evidence="1">B10K-DU-017-47</strain>
    </source>
</reference>
<feature type="non-terminal residue" evidence="1">
    <location>
        <position position="1"/>
    </location>
</feature>
<organism evidence="1 2">
    <name type="scientific">Probosciger aterrimus</name>
    <name type="common">Palm cockatoo</name>
    <dbReference type="NCBI Taxonomy" id="141839"/>
    <lineage>
        <taxon>Eukaryota</taxon>
        <taxon>Metazoa</taxon>
        <taxon>Chordata</taxon>
        <taxon>Craniata</taxon>
        <taxon>Vertebrata</taxon>
        <taxon>Euteleostomi</taxon>
        <taxon>Archelosauria</taxon>
        <taxon>Archosauria</taxon>
        <taxon>Dinosauria</taxon>
        <taxon>Saurischia</taxon>
        <taxon>Theropoda</taxon>
        <taxon>Coelurosauria</taxon>
        <taxon>Aves</taxon>
        <taxon>Neognathae</taxon>
        <taxon>Neoaves</taxon>
        <taxon>Telluraves</taxon>
        <taxon>Australaves</taxon>
        <taxon>Psittaciformes</taxon>
        <taxon>Cacatuidae</taxon>
        <taxon>Probosciger</taxon>
    </lineage>
</organism>
<comment type="caution">
    <text evidence="1">The sequence shown here is derived from an EMBL/GenBank/DDBJ whole genome shotgun (WGS) entry which is preliminary data.</text>
</comment>
<gene>
    <name evidence="1" type="primary">Cacna2d1_1</name>
    <name evidence="1" type="ORF">PROATE_R05773</name>
</gene>
<dbReference type="PANTHER" id="PTHR10166">
    <property type="entry name" value="VOLTAGE-DEPENDENT CALCIUM CHANNEL SUBUNIT ALPHA-2/DELTA-RELATED"/>
    <property type="match status" value="1"/>
</dbReference>
<dbReference type="InterPro" id="IPR051173">
    <property type="entry name" value="Ca_channel_alpha-2/delta"/>
</dbReference>
<accession>A0A7K5FQZ5</accession>